<evidence type="ECO:0000259" key="1">
    <source>
        <dbReference type="Pfam" id="PF04545"/>
    </source>
</evidence>
<dbReference type="AlphaFoldDB" id="A0A0F9W457"/>
<dbReference type="InterPro" id="IPR013324">
    <property type="entry name" value="RNA_pol_sigma_r3/r4-like"/>
</dbReference>
<sequence length="106" mass="12455">MRILNFSDLDIIDDEGNVLSVEDRLTEENNVFRETGVSPRVSEEERLLYHIALNKLTPRQRQVVLCMDYHGMTEQEAVEIFNISQQAVNKHYKVAMKKLRKFCLDK</sequence>
<name>A0A0F9W457_9ZZZZ</name>
<dbReference type="SUPFAM" id="SSF88659">
    <property type="entry name" value="Sigma3 and sigma4 domains of RNA polymerase sigma factors"/>
    <property type="match status" value="1"/>
</dbReference>
<dbReference type="Gene3D" id="1.10.10.10">
    <property type="entry name" value="Winged helix-like DNA-binding domain superfamily/Winged helix DNA-binding domain"/>
    <property type="match status" value="1"/>
</dbReference>
<dbReference type="GO" id="GO:0003700">
    <property type="term" value="F:DNA-binding transcription factor activity"/>
    <property type="evidence" value="ECO:0007669"/>
    <property type="project" value="InterPro"/>
</dbReference>
<dbReference type="InterPro" id="IPR036388">
    <property type="entry name" value="WH-like_DNA-bd_sf"/>
</dbReference>
<gene>
    <name evidence="2" type="ORF">LCGC14_0406580</name>
</gene>
<reference evidence="2" key="1">
    <citation type="journal article" date="2015" name="Nature">
        <title>Complex archaea that bridge the gap between prokaryotes and eukaryotes.</title>
        <authorList>
            <person name="Spang A."/>
            <person name="Saw J.H."/>
            <person name="Jorgensen S.L."/>
            <person name="Zaremba-Niedzwiedzka K."/>
            <person name="Martijn J."/>
            <person name="Lind A.E."/>
            <person name="van Eijk R."/>
            <person name="Schleper C."/>
            <person name="Guy L."/>
            <person name="Ettema T.J."/>
        </authorList>
    </citation>
    <scope>NUCLEOTIDE SEQUENCE</scope>
</reference>
<dbReference type="Pfam" id="PF04545">
    <property type="entry name" value="Sigma70_r4"/>
    <property type="match status" value="1"/>
</dbReference>
<organism evidence="2">
    <name type="scientific">marine sediment metagenome</name>
    <dbReference type="NCBI Taxonomy" id="412755"/>
    <lineage>
        <taxon>unclassified sequences</taxon>
        <taxon>metagenomes</taxon>
        <taxon>ecological metagenomes</taxon>
    </lineage>
</organism>
<accession>A0A0F9W457</accession>
<proteinExistence type="predicted"/>
<dbReference type="GO" id="GO:0006352">
    <property type="term" value="P:DNA-templated transcription initiation"/>
    <property type="evidence" value="ECO:0007669"/>
    <property type="project" value="InterPro"/>
</dbReference>
<dbReference type="InterPro" id="IPR007630">
    <property type="entry name" value="RNA_pol_sigma70_r4"/>
</dbReference>
<dbReference type="EMBL" id="LAZR01000354">
    <property type="protein sequence ID" value="KKN72803.1"/>
    <property type="molecule type" value="Genomic_DNA"/>
</dbReference>
<evidence type="ECO:0000313" key="2">
    <source>
        <dbReference type="EMBL" id="KKN72803.1"/>
    </source>
</evidence>
<protein>
    <recommendedName>
        <fullName evidence="1">RNA polymerase sigma-70 region 4 domain-containing protein</fullName>
    </recommendedName>
</protein>
<comment type="caution">
    <text evidence="2">The sequence shown here is derived from an EMBL/GenBank/DDBJ whole genome shotgun (WGS) entry which is preliminary data.</text>
</comment>
<feature type="domain" description="RNA polymerase sigma-70 region 4" evidence="1">
    <location>
        <begin position="52"/>
        <end position="101"/>
    </location>
</feature>